<sequence length="830" mass="91441">MYGAQMFDFTTLSKSAHADIPKTLQELFGQLDRKATHISLRLAQAAAMSAIDAQIDHHDVVVKLSTGSGKTVVGLVYAEMMRRRYKGDPVVYLCPTTQLVDQVVQTGQAIGVNVATFPAKGAPYEAFAGDMILACTYDRLFNSRSTFENNSIRPAAFVLDDVHAGIERVRQCYTAKLPAQCFVQLRELLKPLCENTDPATWRGIDAGAFDSRYEVPYWVWTAVQKSVMDLLEPHKEEEDLLFRWDNINRYAELARVCISGTGAEISLPLPAVEENAAYSMAKHRLFMSASIKDGSSLISDLGCDVAAFSRLIEPLEDAGAGERMILPTSLISNGVTKQEIANMCSGLAKYTNVVVLTNSTAHSKVWEESGATLSQGKQVDAAIETLRTSTKNYAVFAQRFDGVDLPDDACRILVIDGIPGGDRLCDQIDSSRQKDSPEYDVRAVNRFEQALGRPVRSSADYAAVLLVGTDIASFIGKKSVRNLLEGRTRVQVDLGKELSKMGPGKSISEVIWGMVAGLLSRNEGWKDAHRARVKEAPLTTRLSAELTTHEKVAIANREAWKYAKSRNFQAAVSVLREAANDRTLHPIQKAEILYRVATYLHQFEPGAAVDAYRAVFDMNSNFPRPEKVADRKFTKMSDQAVAVCAYFSEFVSANAAIARLDEIRGKLSFSLPADVVEQGLYELGVALGSASSRPEKQTGRGPDALWIFDDIAYCIEAKSEKAAPVHKSDAGQLYLSLEWCHQYVELDKNSVHPVFVTNVLAVDRVEDISYGPLVQDEATTLLLVEKLRQLVLGLSFDGPLFTEPALVAMRLAELGLRGRQLLPTLRKLKP</sequence>
<evidence type="ECO:0000313" key="3">
    <source>
        <dbReference type="Proteomes" id="UP000279594"/>
    </source>
</evidence>
<accession>A0A3G2E7F6</accession>
<dbReference type="InterPro" id="IPR027417">
    <property type="entry name" value="P-loop_NTPase"/>
</dbReference>
<dbReference type="GO" id="GO:0006139">
    <property type="term" value="P:nucleobase-containing compound metabolic process"/>
    <property type="evidence" value="ECO:0007669"/>
    <property type="project" value="InterPro"/>
</dbReference>
<gene>
    <name evidence="2" type="ORF">D9M09_06120</name>
</gene>
<dbReference type="PROSITE" id="PS51192">
    <property type="entry name" value="HELICASE_ATP_BIND_1"/>
    <property type="match status" value="1"/>
</dbReference>
<keyword evidence="2" id="KW-0378">Hydrolase</keyword>
<dbReference type="EMBL" id="CP033019">
    <property type="protein sequence ID" value="AYM75426.1"/>
    <property type="molecule type" value="Genomic_DNA"/>
</dbReference>
<reference evidence="2 3" key="1">
    <citation type="submission" date="2018-10" db="EMBL/GenBank/DDBJ databases">
        <title>Effects of UV and annual dynamics of microbial communities in freshwater RAS systems.</title>
        <authorList>
            <person name="Bekkelund A.K."/>
            <person name="Hansen B.R."/>
            <person name="Stokken H."/>
            <person name="Eriksen B.F."/>
            <person name="Kashulin N.A."/>
        </authorList>
    </citation>
    <scope>NUCLEOTIDE SEQUENCE [LARGE SCALE GENOMIC DNA]</scope>
    <source>
        <strain evidence="2 3">BHSEK</strain>
    </source>
</reference>
<dbReference type="Pfam" id="PF13307">
    <property type="entry name" value="Helicase_C_2"/>
    <property type="match status" value="1"/>
</dbReference>
<feature type="domain" description="Helicase ATP-binding" evidence="1">
    <location>
        <begin position="51"/>
        <end position="195"/>
    </location>
</feature>
<dbReference type="GO" id="GO:0016818">
    <property type="term" value="F:hydrolase activity, acting on acid anhydrides, in phosphorus-containing anhydrides"/>
    <property type="evidence" value="ECO:0007669"/>
    <property type="project" value="InterPro"/>
</dbReference>
<dbReference type="SUPFAM" id="SSF52540">
    <property type="entry name" value="P-loop containing nucleoside triphosphate hydrolases"/>
    <property type="match status" value="1"/>
</dbReference>
<protein>
    <submittedName>
        <fullName evidence="2">DEAD/DEAH box helicase</fullName>
    </submittedName>
</protein>
<keyword evidence="2" id="KW-0347">Helicase</keyword>
<dbReference type="AlphaFoldDB" id="A0A3G2E7F6"/>
<keyword evidence="2" id="KW-0067">ATP-binding</keyword>
<evidence type="ECO:0000259" key="1">
    <source>
        <dbReference type="PROSITE" id="PS51192"/>
    </source>
</evidence>
<dbReference type="SMART" id="SM00491">
    <property type="entry name" value="HELICc2"/>
    <property type="match status" value="1"/>
</dbReference>
<dbReference type="Proteomes" id="UP000279594">
    <property type="component" value="Chromosome"/>
</dbReference>
<organism evidence="2 3">
    <name type="scientific">Janthinobacterium agaricidamnosum</name>
    <dbReference type="NCBI Taxonomy" id="55508"/>
    <lineage>
        <taxon>Bacteria</taxon>
        <taxon>Pseudomonadati</taxon>
        <taxon>Pseudomonadota</taxon>
        <taxon>Betaproteobacteria</taxon>
        <taxon>Burkholderiales</taxon>
        <taxon>Oxalobacteraceae</taxon>
        <taxon>Janthinobacterium</taxon>
    </lineage>
</organism>
<dbReference type="Pfam" id="PF00270">
    <property type="entry name" value="DEAD"/>
    <property type="match status" value="1"/>
</dbReference>
<dbReference type="InterPro" id="IPR006555">
    <property type="entry name" value="ATP-dep_Helicase_C"/>
</dbReference>
<keyword evidence="2" id="KW-0547">Nucleotide-binding</keyword>
<dbReference type="GO" id="GO:0003676">
    <property type="term" value="F:nucleic acid binding"/>
    <property type="evidence" value="ECO:0007669"/>
    <property type="project" value="InterPro"/>
</dbReference>
<dbReference type="InterPro" id="IPR011545">
    <property type="entry name" value="DEAD/DEAH_box_helicase_dom"/>
</dbReference>
<dbReference type="GO" id="GO:0004386">
    <property type="term" value="F:helicase activity"/>
    <property type="evidence" value="ECO:0007669"/>
    <property type="project" value="UniProtKB-KW"/>
</dbReference>
<name>A0A3G2E7F6_9BURK</name>
<dbReference type="SMART" id="SM00487">
    <property type="entry name" value="DEXDc"/>
    <property type="match status" value="1"/>
</dbReference>
<evidence type="ECO:0000313" key="2">
    <source>
        <dbReference type="EMBL" id="AYM75426.1"/>
    </source>
</evidence>
<proteinExistence type="predicted"/>
<dbReference type="InterPro" id="IPR014001">
    <property type="entry name" value="Helicase_ATP-bd"/>
</dbReference>
<dbReference type="GO" id="GO:0005524">
    <property type="term" value="F:ATP binding"/>
    <property type="evidence" value="ECO:0007669"/>
    <property type="project" value="InterPro"/>
</dbReference>
<dbReference type="Gene3D" id="3.40.50.300">
    <property type="entry name" value="P-loop containing nucleotide triphosphate hydrolases"/>
    <property type="match status" value="2"/>
</dbReference>
<keyword evidence="3" id="KW-1185">Reference proteome</keyword>